<dbReference type="AlphaFoldDB" id="A0A8J4C5T8"/>
<keyword evidence="9" id="KW-1185">Reference proteome</keyword>
<dbReference type="GO" id="GO:0005680">
    <property type="term" value="C:anaphase-promoting complex"/>
    <property type="evidence" value="ECO:0007669"/>
    <property type="project" value="InterPro"/>
</dbReference>
<dbReference type="Proteomes" id="UP000747110">
    <property type="component" value="Unassembled WGS sequence"/>
</dbReference>
<proteinExistence type="inferred from homology"/>
<dbReference type="GO" id="GO:0070979">
    <property type="term" value="P:protein K11-linked ubiquitination"/>
    <property type="evidence" value="ECO:0007669"/>
    <property type="project" value="TreeGrafter"/>
</dbReference>
<name>A0A8J4C5T8_9CHLO</name>
<comment type="similarity">
    <text evidence="1 6">Belongs to the APC10 family.</text>
</comment>
<comment type="caution">
    <text evidence="8">The sequence shown here is derived from an EMBL/GenBank/DDBJ whole genome shotgun (WGS) entry which is preliminary data.</text>
</comment>
<evidence type="ECO:0000256" key="2">
    <source>
        <dbReference type="ARBA" id="ARBA00022618"/>
    </source>
</evidence>
<dbReference type="OrthoDB" id="24948at2759"/>
<feature type="domain" description="DOC" evidence="7">
    <location>
        <begin position="1"/>
        <end position="181"/>
    </location>
</feature>
<dbReference type="GO" id="GO:0031145">
    <property type="term" value="P:anaphase-promoting complex-dependent catabolic process"/>
    <property type="evidence" value="ECO:0007669"/>
    <property type="project" value="InterPro"/>
</dbReference>
<dbReference type="PANTHER" id="PTHR12936:SF0">
    <property type="entry name" value="ANAPHASE-PROMOTING COMPLEX SUBUNIT 10"/>
    <property type="match status" value="1"/>
</dbReference>
<dbReference type="PIRSF" id="PIRSF028841">
    <property type="entry name" value="APC10_sub"/>
    <property type="match status" value="1"/>
</dbReference>
<dbReference type="InterPro" id="IPR016901">
    <property type="entry name" value="APC10/Doc1"/>
</dbReference>
<dbReference type="FunFam" id="2.60.120.260:FF:000122">
    <property type="entry name" value="Anaphase-promoting complex subunit 10"/>
    <property type="match status" value="1"/>
</dbReference>
<gene>
    <name evidence="8" type="ORF">Vretifemale_5073</name>
</gene>
<comment type="function">
    <text evidence="6">Component of the anaphase promoting complex/cyclosome (APC/C), a cell cycle-regulated E3 ubiquitin-protein ligase complex that controls progression through mitosis and the G1 phase of the cell cycle.</text>
</comment>
<dbReference type="PANTHER" id="PTHR12936">
    <property type="entry name" value="ANAPHASE-PROMOTING COMPLEX 10"/>
    <property type="match status" value="1"/>
</dbReference>
<dbReference type="SUPFAM" id="SSF49785">
    <property type="entry name" value="Galactose-binding domain-like"/>
    <property type="match status" value="1"/>
</dbReference>
<keyword evidence="3 6" id="KW-0498">Mitosis</keyword>
<keyword evidence="5 6" id="KW-0131">Cell cycle</keyword>
<reference evidence="8" key="1">
    <citation type="journal article" date="2021" name="Proc. Natl. Acad. Sci. U.S.A.">
        <title>Three genomes in the algal genus Volvox reveal the fate of a haploid sex-determining region after a transition to homothallism.</title>
        <authorList>
            <person name="Yamamoto K."/>
            <person name="Hamaji T."/>
            <person name="Kawai-Toyooka H."/>
            <person name="Matsuzaki R."/>
            <person name="Takahashi F."/>
            <person name="Nishimura Y."/>
            <person name="Kawachi M."/>
            <person name="Noguchi H."/>
            <person name="Minakuchi Y."/>
            <person name="Umen J.G."/>
            <person name="Toyoda A."/>
            <person name="Nozaki H."/>
        </authorList>
    </citation>
    <scope>NUCLEOTIDE SEQUENCE</scope>
    <source>
        <strain evidence="8">NIES-3786</strain>
    </source>
</reference>
<sequence length="181" mass="20529">MNTIQATGLTESSVSRREVGHLAVWSVTSAKPGNGVEMLRDGSPDTFWQSDGLQPHLINIQFQRKMPLLELHMHVDYKLDESYTPSRVSVRAGHTYQDLKEVRVVDLEEPSGWVVIPLTSESWPHEPLKAFYLQLAVLANHQNGRDTHIRQVKIWSARTDSNKTLPCSMATTQMSMYSTVR</sequence>
<dbReference type="EMBL" id="BNCP01000007">
    <property type="protein sequence ID" value="GIL75266.1"/>
    <property type="molecule type" value="Genomic_DNA"/>
</dbReference>
<dbReference type="GO" id="GO:0051301">
    <property type="term" value="P:cell division"/>
    <property type="evidence" value="ECO:0007669"/>
    <property type="project" value="UniProtKB-KW"/>
</dbReference>
<dbReference type="CDD" id="cd08366">
    <property type="entry name" value="APC10"/>
    <property type="match status" value="1"/>
</dbReference>
<evidence type="ECO:0000256" key="5">
    <source>
        <dbReference type="ARBA" id="ARBA00023306"/>
    </source>
</evidence>
<evidence type="ECO:0000256" key="4">
    <source>
        <dbReference type="ARBA" id="ARBA00022786"/>
    </source>
</evidence>
<keyword evidence="2 6" id="KW-0132">Cell division</keyword>
<organism evidence="8 9">
    <name type="scientific">Volvox reticuliferus</name>
    <dbReference type="NCBI Taxonomy" id="1737510"/>
    <lineage>
        <taxon>Eukaryota</taxon>
        <taxon>Viridiplantae</taxon>
        <taxon>Chlorophyta</taxon>
        <taxon>core chlorophytes</taxon>
        <taxon>Chlorophyceae</taxon>
        <taxon>CS clade</taxon>
        <taxon>Chlamydomonadales</taxon>
        <taxon>Volvocaceae</taxon>
        <taxon>Volvox</taxon>
    </lineage>
</organism>
<dbReference type="InterPro" id="IPR004939">
    <property type="entry name" value="APC_su10/DOC_dom"/>
</dbReference>
<dbReference type="Gene3D" id="2.60.120.260">
    <property type="entry name" value="Galactose-binding domain-like"/>
    <property type="match status" value="1"/>
</dbReference>
<dbReference type="PROSITE" id="PS51284">
    <property type="entry name" value="DOC"/>
    <property type="match status" value="1"/>
</dbReference>
<dbReference type="InterPro" id="IPR008979">
    <property type="entry name" value="Galactose-bd-like_sf"/>
</dbReference>
<evidence type="ECO:0000259" key="7">
    <source>
        <dbReference type="PROSITE" id="PS51284"/>
    </source>
</evidence>
<evidence type="ECO:0000256" key="6">
    <source>
        <dbReference type="PIRNR" id="PIRNR028841"/>
    </source>
</evidence>
<keyword evidence="4 6" id="KW-0833">Ubl conjugation pathway</keyword>
<evidence type="ECO:0000256" key="3">
    <source>
        <dbReference type="ARBA" id="ARBA00022776"/>
    </source>
</evidence>
<dbReference type="SMART" id="SM01337">
    <property type="entry name" value="APC10"/>
    <property type="match status" value="1"/>
</dbReference>
<evidence type="ECO:0000313" key="9">
    <source>
        <dbReference type="Proteomes" id="UP000747110"/>
    </source>
</evidence>
<accession>A0A8J4C5T8</accession>
<dbReference type="Pfam" id="PF03256">
    <property type="entry name" value="ANAPC10"/>
    <property type="match status" value="1"/>
</dbReference>
<protein>
    <recommendedName>
        <fullName evidence="6">Anaphase-promoting complex subunit 10</fullName>
    </recommendedName>
</protein>
<evidence type="ECO:0000256" key="1">
    <source>
        <dbReference type="ARBA" id="ARBA00006762"/>
    </source>
</evidence>
<evidence type="ECO:0000313" key="8">
    <source>
        <dbReference type="EMBL" id="GIL75266.1"/>
    </source>
</evidence>